<evidence type="ECO:0000259" key="5">
    <source>
        <dbReference type="Pfam" id="PF16656"/>
    </source>
</evidence>
<dbReference type="STRING" id="1161099.SAMN05444817_11140"/>
<feature type="compositionally biased region" description="Low complexity" evidence="2">
    <location>
        <begin position="467"/>
        <end position="481"/>
    </location>
</feature>
<feature type="chain" id="PRO_5009943027" evidence="3">
    <location>
        <begin position="28"/>
        <end position="481"/>
    </location>
</feature>
<dbReference type="Pfam" id="PF16656">
    <property type="entry name" value="Pur_ac_phosph_N"/>
    <property type="match status" value="1"/>
</dbReference>
<reference evidence="7" key="1">
    <citation type="submission" date="2017-01" db="EMBL/GenBank/DDBJ databases">
        <authorList>
            <person name="Varghese N."/>
            <person name="Submissions S."/>
        </authorList>
    </citation>
    <scope>NUCLEOTIDE SEQUENCE [LARGE SCALE GENOMIC DNA]</scope>
    <source>
        <strain evidence="7">DSM 44531</strain>
    </source>
</reference>
<name>A0A1N7JUK8_9CORY</name>
<dbReference type="PANTHER" id="PTHR45867:SF3">
    <property type="entry name" value="ACID PHOSPHATASE TYPE 7"/>
    <property type="match status" value="1"/>
</dbReference>
<evidence type="ECO:0000256" key="2">
    <source>
        <dbReference type="SAM" id="MobiDB-lite"/>
    </source>
</evidence>
<keyword evidence="1 3" id="KW-0732">Signal</keyword>
<dbReference type="AlphaFoldDB" id="A0A1N7JUK8"/>
<evidence type="ECO:0000313" key="7">
    <source>
        <dbReference type="Proteomes" id="UP000186292"/>
    </source>
</evidence>
<evidence type="ECO:0000259" key="4">
    <source>
        <dbReference type="Pfam" id="PF00149"/>
    </source>
</evidence>
<feature type="region of interest" description="Disordered" evidence="2">
    <location>
        <begin position="440"/>
        <end position="481"/>
    </location>
</feature>
<dbReference type="Gene3D" id="2.60.40.380">
    <property type="entry name" value="Purple acid phosphatase-like, N-terminal"/>
    <property type="match status" value="1"/>
</dbReference>
<dbReference type="GO" id="GO:0003993">
    <property type="term" value="F:acid phosphatase activity"/>
    <property type="evidence" value="ECO:0007669"/>
    <property type="project" value="InterPro"/>
</dbReference>
<dbReference type="RefSeq" id="WP_076599692.1">
    <property type="nucleotide sequence ID" value="NZ_CP046976.1"/>
</dbReference>
<dbReference type="SUPFAM" id="SSF49363">
    <property type="entry name" value="Purple acid phosphatase, N-terminal domain"/>
    <property type="match status" value="1"/>
</dbReference>
<dbReference type="EMBL" id="FTOF01000011">
    <property type="protein sequence ID" value="SIS53017.1"/>
    <property type="molecule type" value="Genomic_DNA"/>
</dbReference>
<keyword evidence="7" id="KW-1185">Reference proteome</keyword>
<sequence>MRLKTTAAAVALTLTLTLPFASVPDAAAQSSSGSNPVSVSHIGVGATSTDMNFSWRTNYRGAESVKYYPSRQPDAAQTVLAEEARYGVVGRSMHASISGLQPGLEYTYQLGSDLGGWSEPETFRVQPEGDSWSFLNFADAQIGVDLKVREQADAWRAAVKQATSNYPDSEFILHAGDQTEGWGSPTIQWEAFFSPDELRNYPVAMSKGNHETYALPGYFDERSNFPNQQGSSANYFFERNNALFVVLDSNESFSRDIQRHADFVRKTVTEHGTDKDWIIAVMHHAPYAQSSHAMKDSDVKRLREGLAPVFSEAGVDMVMSGHDHMYNRTHLMNGLTPTAPDAYPASGDVLKPKAGEVMYVTTTTAGGGKYYNFHSPDGEEHPQYTSYTQTRDTGLQAKEIAIWTQDKTPDYAVVDVDKNTLTMRTFNVVDNSLVDEFTLDKSSTDRPAPGTRNPGVVTPGGAGEEGSSGSSDGAPGEIYAS</sequence>
<proteinExistence type="predicted"/>
<evidence type="ECO:0000313" key="6">
    <source>
        <dbReference type="EMBL" id="SIS53017.1"/>
    </source>
</evidence>
<dbReference type="InterPro" id="IPR029052">
    <property type="entry name" value="Metallo-depent_PP-like"/>
</dbReference>
<feature type="signal peptide" evidence="3">
    <location>
        <begin position="1"/>
        <end position="27"/>
    </location>
</feature>
<dbReference type="GO" id="GO:0046872">
    <property type="term" value="F:metal ion binding"/>
    <property type="evidence" value="ECO:0007669"/>
    <property type="project" value="InterPro"/>
</dbReference>
<dbReference type="InterPro" id="IPR004843">
    <property type="entry name" value="Calcineurin-like_PHP"/>
</dbReference>
<accession>A0A1N7JUK8</accession>
<gene>
    <name evidence="6" type="ORF">SAMN05444817_11140</name>
</gene>
<organism evidence="6 7">
    <name type="scientific">Corynebacterium appendicis CIP 107643</name>
    <dbReference type="NCBI Taxonomy" id="1161099"/>
    <lineage>
        <taxon>Bacteria</taxon>
        <taxon>Bacillati</taxon>
        <taxon>Actinomycetota</taxon>
        <taxon>Actinomycetes</taxon>
        <taxon>Mycobacteriales</taxon>
        <taxon>Corynebacteriaceae</taxon>
        <taxon>Corynebacterium</taxon>
    </lineage>
</organism>
<dbReference type="PANTHER" id="PTHR45867">
    <property type="entry name" value="PURPLE ACID PHOSPHATASE"/>
    <property type="match status" value="1"/>
</dbReference>
<dbReference type="OrthoDB" id="9804511at2"/>
<dbReference type="InterPro" id="IPR008963">
    <property type="entry name" value="Purple_acid_Pase-like_N"/>
</dbReference>
<dbReference type="InterPro" id="IPR015914">
    <property type="entry name" value="PAPs_N"/>
</dbReference>
<evidence type="ECO:0000256" key="1">
    <source>
        <dbReference type="ARBA" id="ARBA00022729"/>
    </source>
</evidence>
<dbReference type="Gene3D" id="3.60.21.10">
    <property type="match status" value="1"/>
</dbReference>
<dbReference type="Pfam" id="PF00149">
    <property type="entry name" value="Metallophos"/>
    <property type="match status" value="1"/>
</dbReference>
<feature type="domain" description="Purple acid phosphatase N-terminal" evidence="5">
    <location>
        <begin position="41"/>
        <end position="124"/>
    </location>
</feature>
<evidence type="ECO:0000256" key="3">
    <source>
        <dbReference type="SAM" id="SignalP"/>
    </source>
</evidence>
<feature type="domain" description="Calcineurin-like phosphoesterase" evidence="4">
    <location>
        <begin position="149"/>
        <end position="326"/>
    </location>
</feature>
<dbReference type="SUPFAM" id="SSF56300">
    <property type="entry name" value="Metallo-dependent phosphatases"/>
    <property type="match status" value="1"/>
</dbReference>
<dbReference type="Proteomes" id="UP000186292">
    <property type="component" value="Unassembled WGS sequence"/>
</dbReference>
<protein>
    <submittedName>
        <fullName evidence="6">3',5'-cyclic AMP phosphodiesterase CpdA</fullName>
    </submittedName>
</protein>